<dbReference type="InterPro" id="IPR000653">
    <property type="entry name" value="DegT/StrS_aminotransferase"/>
</dbReference>
<evidence type="ECO:0000256" key="3">
    <source>
        <dbReference type="SAM" id="MobiDB-lite"/>
    </source>
</evidence>
<organism evidence="4 5">
    <name type="scientific">Candidatus Haliotispira prima</name>
    <dbReference type="NCBI Taxonomy" id="3034016"/>
    <lineage>
        <taxon>Bacteria</taxon>
        <taxon>Pseudomonadati</taxon>
        <taxon>Spirochaetota</taxon>
        <taxon>Spirochaetia</taxon>
        <taxon>Spirochaetales</taxon>
        <taxon>Spirochaetaceae</taxon>
        <taxon>Candidatus Haliotispira</taxon>
    </lineage>
</organism>
<keyword evidence="2" id="KW-0663">Pyridoxal phosphate</keyword>
<evidence type="ECO:0000313" key="5">
    <source>
        <dbReference type="Proteomes" id="UP001228690"/>
    </source>
</evidence>
<dbReference type="Gene3D" id="3.90.1150.10">
    <property type="entry name" value="Aspartate Aminotransferase, domain 1"/>
    <property type="match status" value="1"/>
</dbReference>
<dbReference type="Pfam" id="PF01041">
    <property type="entry name" value="DegT_DnrJ_EryC1"/>
    <property type="match status" value="2"/>
</dbReference>
<proteinExistence type="inferred from homology"/>
<dbReference type="PANTHER" id="PTHR30244:SF34">
    <property type="entry name" value="DTDP-4-AMINO-4,6-DIDEOXYGALACTOSE TRANSAMINASE"/>
    <property type="match status" value="1"/>
</dbReference>
<dbReference type="EMBL" id="CP123443">
    <property type="protein sequence ID" value="WGK68807.1"/>
    <property type="molecule type" value="Genomic_DNA"/>
</dbReference>
<dbReference type="GO" id="GO:0008483">
    <property type="term" value="F:transaminase activity"/>
    <property type="evidence" value="ECO:0007669"/>
    <property type="project" value="UniProtKB-KW"/>
</dbReference>
<evidence type="ECO:0000256" key="1">
    <source>
        <dbReference type="ARBA" id="ARBA00037999"/>
    </source>
</evidence>
<dbReference type="Gene3D" id="3.40.640.10">
    <property type="entry name" value="Type I PLP-dependent aspartate aminotransferase-like (Major domain)"/>
    <property type="match status" value="1"/>
</dbReference>
<dbReference type="RefSeq" id="WP_326926993.1">
    <property type="nucleotide sequence ID" value="NZ_CP123443.1"/>
</dbReference>
<keyword evidence="4" id="KW-0808">Transferase</keyword>
<dbReference type="InterPro" id="IPR015421">
    <property type="entry name" value="PyrdxlP-dep_Trfase_major"/>
</dbReference>
<gene>
    <name evidence="4" type="ORF">P0082_10010</name>
</gene>
<evidence type="ECO:0000313" key="4">
    <source>
        <dbReference type="EMBL" id="WGK68807.1"/>
    </source>
</evidence>
<sequence length="479" mass="53025">MFGNKRNKFLPYGRQLLAGTEYRAVRRVLKSPFLTQGPCVERFEEALRKLTGAPYAVAVANGTMALDLAVRAVKMQCGLKEGALALTTPNTFVASSNALLYNQLTPLFCDISPETYNLSLSKAERLLARHNGEDSDSQKPIELLLPVHFAGEPLDMARLSRLAQEYASETKAGKQAGPDAPGTANVSLNRTDENDGTRAAETVSGQMSEGAPQSKRPLPIIEDAAHALGSYYAEGDWHKGKAGAEGANAVGSCVYSDACCFSFHPVKTVTTGEGGAITCRDPQLHEILLLLRNHGIARDPEFWLNAAENCEGVDLNLPGRTETPMWYYEMQALGYNARLSDIHAAVGIEQLRRLRGFSRRRRDLALRYDRAFRDVSWMRVPQISGTACLHLYVVQIDFAYLRLSRNAVMRELRAQGIGSQVHYIPIPMQPFYRHLGYNMAGLENTWNYYGGALSLPLYPGLRLGEQERVIRAVCRLAEL</sequence>
<reference evidence="4 5" key="1">
    <citation type="submission" date="2023-04" db="EMBL/GenBank/DDBJ databases">
        <title>Spirochaete genome identified in red abalone sample constitutes a novel genus.</title>
        <authorList>
            <person name="Sharma S.P."/>
            <person name="Purcell C.M."/>
            <person name="Hyde J.R."/>
            <person name="Severin A.J."/>
        </authorList>
    </citation>
    <scope>NUCLEOTIDE SEQUENCE [LARGE SCALE GENOMIC DNA]</scope>
    <source>
        <strain evidence="4 5">SP-2023</strain>
    </source>
</reference>
<feature type="region of interest" description="Disordered" evidence="3">
    <location>
        <begin position="168"/>
        <end position="217"/>
    </location>
</feature>
<dbReference type="SUPFAM" id="SSF53383">
    <property type="entry name" value="PLP-dependent transferases"/>
    <property type="match status" value="2"/>
</dbReference>
<dbReference type="InterPro" id="IPR015422">
    <property type="entry name" value="PyrdxlP-dep_Trfase_small"/>
</dbReference>
<dbReference type="CDD" id="cd00616">
    <property type="entry name" value="AHBA_syn"/>
    <property type="match status" value="1"/>
</dbReference>
<name>A0ABY8MFP6_9SPIO</name>
<dbReference type="PANTHER" id="PTHR30244">
    <property type="entry name" value="TRANSAMINASE"/>
    <property type="match status" value="1"/>
</dbReference>
<dbReference type="InterPro" id="IPR015424">
    <property type="entry name" value="PyrdxlP-dep_Trfase"/>
</dbReference>
<comment type="similarity">
    <text evidence="1 2">Belongs to the DegT/DnrJ/EryC1 family.</text>
</comment>
<protein>
    <submittedName>
        <fullName evidence="4">DegT/DnrJ/EryC1/StrS family aminotransferase</fullName>
    </submittedName>
</protein>
<keyword evidence="5" id="KW-1185">Reference proteome</keyword>
<evidence type="ECO:0000256" key="2">
    <source>
        <dbReference type="RuleBase" id="RU004508"/>
    </source>
</evidence>
<dbReference type="Proteomes" id="UP001228690">
    <property type="component" value="Chromosome"/>
</dbReference>
<accession>A0ABY8MFP6</accession>
<keyword evidence="4" id="KW-0032">Aminotransferase</keyword>